<name>A0ABD4STI5_9NEIS</name>
<evidence type="ECO:0000313" key="2">
    <source>
        <dbReference type="EMBL" id="MCG9027096.1"/>
    </source>
</evidence>
<accession>A0ABD4STI5</accession>
<organism evidence="2 3">
    <name type="scientific">Laribacter hongkongensis</name>
    <dbReference type="NCBI Taxonomy" id="168471"/>
    <lineage>
        <taxon>Bacteria</taxon>
        <taxon>Pseudomonadati</taxon>
        <taxon>Pseudomonadota</taxon>
        <taxon>Betaproteobacteria</taxon>
        <taxon>Neisseriales</taxon>
        <taxon>Aquaspirillaceae</taxon>
        <taxon>Laribacter</taxon>
    </lineage>
</organism>
<sequence>MKVWTGNPGMMSLNAVGMDRNTGIHTQRNAWSIPRCINTWIDASMATKMIRPVMGSLDQGEKASGSRFLIIGYDDSNENDIFRPENDALCRGGMADSTDDVCLCHTSSARTGIRIPSAGKGAGGNHAQQGRPGLAEWSG</sequence>
<dbReference type="Proteomes" id="UP001200247">
    <property type="component" value="Unassembled WGS sequence"/>
</dbReference>
<dbReference type="RefSeq" id="WP_239894501.1">
    <property type="nucleotide sequence ID" value="NZ_JAJAXM010000036.1"/>
</dbReference>
<dbReference type="EMBL" id="JAJAXM010000036">
    <property type="protein sequence ID" value="MCG9027096.1"/>
    <property type="molecule type" value="Genomic_DNA"/>
</dbReference>
<comment type="caution">
    <text evidence="2">The sequence shown here is derived from an EMBL/GenBank/DDBJ whole genome shotgun (WGS) entry which is preliminary data.</text>
</comment>
<dbReference type="AlphaFoldDB" id="A0ABD4STI5"/>
<reference evidence="2 3" key="1">
    <citation type="submission" date="2021-10" db="EMBL/GenBank/DDBJ databases">
        <title>Whole-genome sequencing analysis of Laribacter hongkongensis: virulence gene profiles, carbohydrate-active enzyme prediction, and antimicrobial resistance characterization.</title>
        <authorList>
            <person name="Yuan P."/>
            <person name="Zhan Y."/>
            <person name="Chen D."/>
        </authorList>
    </citation>
    <scope>NUCLEOTIDE SEQUENCE [LARGE SCALE GENOMIC DNA]</scope>
    <source>
        <strain evidence="2 3">W67</strain>
    </source>
</reference>
<evidence type="ECO:0000313" key="3">
    <source>
        <dbReference type="Proteomes" id="UP001200247"/>
    </source>
</evidence>
<gene>
    <name evidence="2" type="ORF">LH440_14515</name>
</gene>
<proteinExistence type="predicted"/>
<protein>
    <submittedName>
        <fullName evidence="2">Uncharacterized protein</fullName>
    </submittedName>
</protein>
<evidence type="ECO:0000256" key="1">
    <source>
        <dbReference type="SAM" id="MobiDB-lite"/>
    </source>
</evidence>
<feature type="region of interest" description="Disordered" evidence="1">
    <location>
        <begin position="115"/>
        <end position="139"/>
    </location>
</feature>